<evidence type="ECO:0000313" key="3">
    <source>
        <dbReference type="Proteomes" id="UP000031599"/>
    </source>
</evidence>
<protein>
    <submittedName>
        <fullName evidence="2">Uncharacterized protein</fullName>
    </submittedName>
</protein>
<dbReference type="EMBL" id="JMCC02000106">
    <property type="protein sequence ID" value="KIG13152.1"/>
    <property type="molecule type" value="Genomic_DNA"/>
</dbReference>
<feature type="compositionally biased region" description="Basic and acidic residues" evidence="1">
    <location>
        <begin position="21"/>
        <end position="31"/>
    </location>
</feature>
<organism evidence="2 3">
    <name type="scientific">Enhygromyxa salina</name>
    <dbReference type="NCBI Taxonomy" id="215803"/>
    <lineage>
        <taxon>Bacteria</taxon>
        <taxon>Pseudomonadati</taxon>
        <taxon>Myxococcota</taxon>
        <taxon>Polyangia</taxon>
        <taxon>Nannocystales</taxon>
        <taxon>Nannocystaceae</taxon>
        <taxon>Enhygromyxa</taxon>
    </lineage>
</organism>
<evidence type="ECO:0000313" key="2">
    <source>
        <dbReference type="EMBL" id="KIG13152.1"/>
    </source>
</evidence>
<name>A0A0C2CZ62_9BACT</name>
<sequence length="121" mass="12955">MPPLVLALIDSVFALALHHDERARRSAKDRASASVRAKVTGPEPDGPAPGGLRVRIHVSTPSAPATSVSFHIDLEEQRLLAKEVALAELPLDRSGLARLVGELEAWCYAQIPLEVPANTHA</sequence>
<reference evidence="2 3" key="1">
    <citation type="submission" date="2014-12" db="EMBL/GenBank/DDBJ databases">
        <title>Genome assembly of Enhygromyxa salina DSM 15201.</title>
        <authorList>
            <person name="Sharma G."/>
            <person name="Subramanian S."/>
        </authorList>
    </citation>
    <scope>NUCLEOTIDE SEQUENCE [LARGE SCALE GENOMIC DNA]</scope>
    <source>
        <strain evidence="2 3">DSM 15201</strain>
    </source>
</reference>
<dbReference type="RefSeq" id="WP_146661585.1">
    <property type="nucleotide sequence ID" value="NZ_JMCC02000106.1"/>
</dbReference>
<comment type="caution">
    <text evidence="2">The sequence shown here is derived from an EMBL/GenBank/DDBJ whole genome shotgun (WGS) entry which is preliminary data.</text>
</comment>
<evidence type="ECO:0000256" key="1">
    <source>
        <dbReference type="SAM" id="MobiDB-lite"/>
    </source>
</evidence>
<proteinExistence type="predicted"/>
<gene>
    <name evidence="2" type="ORF">DB30_00530</name>
</gene>
<feature type="region of interest" description="Disordered" evidence="1">
    <location>
        <begin position="21"/>
        <end position="51"/>
    </location>
</feature>
<dbReference type="Proteomes" id="UP000031599">
    <property type="component" value="Unassembled WGS sequence"/>
</dbReference>
<dbReference type="AlphaFoldDB" id="A0A0C2CZ62"/>
<accession>A0A0C2CZ62</accession>